<dbReference type="Proteomes" id="UP000053232">
    <property type="component" value="Unassembled WGS sequence"/>
</dbReference>
<dbReference type="AlphaFoldDB" id="A0A073IBI8"/>
<feature type="compositionally biased region" description="Low complexity" evidence="1">
    <location>
        <begin position="206"/>
        <end position="218"/>
    </location>
</feature>
<comment type="caution">
    <text evidence="2">The sequence shown here is derived from an EMBL/GenBank/DDBJ whole genome shotgun (WGS) entry which is preliminary data.</text>
</comment>
<evidence type="ECO:0000313" key="2">
    <source>
        <dbReference type="EMBL" id="KEJ82777.1"/>
    </source>
</evidence>
<dbReference type="EMBL" id="ARYC01004515">
    <property type="protein sequence ID" value="KEJ82777.1"/>
    <property type="molecule type" value="Genomic_DNA"/>
</dbReference>
<evidence type="ECO:0000313" key="3">
    <source>
        <dbReference type="Proteomes" id="UP000053232"/>
    </source>
</evidence>
<reference evidence="3" key="1">
    <citation type="journal article" date="2014" name="Cell">
        <title>The Architecture of a Scrambled Genome Reveals Massive Levels of Genomic Rearrangement during Development.</title>
        <authorList>
            <person name="Chen X."/>
            <person name="Bracht J.R."/>
            <person name="Goldman A.D."/>
            <person name="Dolzhenko E."/>
            <person name="Clay D.M."/>
            <person name="Swart E.C."/>
            <person name="Perlman D.H."/>
            <person name="Doak T.G."/>
            <person name="Stuart A."/>
            <person name="Amemiya C.T."/>
            <person name="Sebra R.P."/>
            <person name="Landweber L.F."/>
        </authorList>
    </citation>
    <scope>NUCLEOTIDE SEQUENCE [LARGE SCALE GENOMIC DNA]</scope>
    <source>
        <strain evidence="3">JRB310</strain>
    </source>
</reference>
<accession>A0A073IBI8</accession>
<evidence type="ECO:0000256" key="1">
    <source>
        <dbReference type="SAM" id="MobiDB-lite"/>
    </source>
</evidence>
<organism evidence="2 3">
    <name type="scientific">Oxytricha trifallax</name>
    <dbReference type="NCBI Taxonomy" id="1172189"/>
    <lineage>
        <taxon>Eukaryota</taxon>
        <taxon>Sar</taxon>
        <taxon>Alveolata</taxon>
        <taxon>Ciliophora</taxon>
        <taxon>Intramacronucleata</taxon>
        <taxon>Spirotrichea</taxon>
        <taxon>Stichotrichia</taxon>
        <taxon>Sporadotrichida</taxon>
        <taxon>Oxytrichidae</taxon>
        <taxon>Oxytrichinae</taxon>
        <taxon>Oxytricha</taxon>
    </lineage>
</organism>
<gene>
    <name evidence="2" type="ORF">OXYTRIMIC_285</name>
</gene>
<protein>
    <submittedName>
        <fullName evidence="2">Uncharacterized protein</fullName>
    </submittedName>
</protein>
<sequence>MSTKEEKSAERLATALTEMDRIISMQKNLRHKGFAKYIILVGILDPTEKEASYSVNTTVKRFRQFMADLGKEVKKNRLIQEAKKWDKLEEGVLRLVLAEQLNWDNQKIVLGLQQIQIRKTVETPSFGMIARVISKVKKLHVASPYMLSAIDEIQRIDGQEALQDRTCTNSRLTNIKLRNLINNQNDLQRKIDEKAQRKERMKKAQSQETLQIKQQEQQ</sequence>
<name>A0A073IBI8_9SPIT</name>
<proteinExistence type="predicted"/>
<feature type="region of interest" description="Disordered" evidence="1">
    <location>
        <begin position="195"/>
        <end position="218"/>
    </location>
</feature>
<keyword evidence="3" id="KW-1185">Reference proteome</keyword>